<protein>
    <submittedName>
        <fullName evidence="1">Uncharacterized protein</fullName>
    </submittedName>
</protein>
<reference evidence="1" key="1">
    <citation type="submission" date="2014-11" db="EMBL/GenBank/DDBJ databases">
        <authorList>
            <person name="Amaro Gonzalez C."/>
        </authorList>
    </citation>
    <scope>NUCLEOTIDE SEQUENCE</scope>
</reference>
<proteinExistence type="predicted"/>
<dbReference type="EMBL" id="GBXM01028919">
    <property type="protein sequence ID" value="JAH79658.1"/>
    <property type="molecule type" value="Transcribed_RNA"/>
</dbReference>
<accession>A0A0E9VQV6</accession>
<name>A0A0E9VQV6_ANGAN</name>
<reference evidence="1" key="2">
    <citation type="journal article" date="2015" name="Fish Shellfish Immunol.">
        <title>Early steps in the European eel (Anguilla anguilla)-Vibrio vulnificus interaction in the gills: Role of the RtxA13 toxin.</title>
        <authorList>
            <person name="Callol A."/>
            <person name="Pajuelo D."/>
            <person name="Ebbesson L."/>
            <person name="Teles M."/>
            <person name="MacKenzie S."/>
            <person name="Amaro C."/>
        </authorList>
    </citation>
    <scope>NUCLEOTIDE SEQUENCE</scope>
</reference>
<evidence type="ECO:0000313" key="1">
    <source>
        <dbReference type="EMBL" id="JAH79658.1"/>
    </source>
</evidence>
<sequence>MEVFACVSTTKV</sequence>
<organism evidence="1">
    <name type="scientific">Anguilla anguilla</name>
    <name type="common">European freshwater eel</name>
    <name type="synonym">Muraena anguilla</name>
    <dbReference type="NCBI Taxonomy" id="7936"/>
    <lineage>
        <taxon>Eukaryota</taxon>
        <taxon>Metazoa</taxon>
        <taxon>Chordata</taxon>
        <taxon>Craniata</taxon>
        <taxon>Vertebrata</taxon>
        <taxon>Euteleostomi</taxon>
        <taxon>Actinopterygii</taxon>
        <taxon>Neopterygii</taxon>
        <taxon>Teleostei</taxon>
        <taxon>Anguilliformes</taxon>
        <taxon>Anguillidae</taxon>
        <taxon>Anguilla</taxon>
    </lineage>
</organism>